<sequence length="176" mass="20020">MQPEIPPTYEETTQGSKAMMADFISRIKRASNWRSLQYILLADVGLSLDDKCKAMENAVNIPAITEEKDTVSLEDALWLQGSHKLAQSVCYYYHIACTSADRSWCKALIEADIEIRWIVQRMIWIHHQLQVVAYRKAAFEEALKALSPKVGRQHEDSQGKERTSTGISQRSYAKTA</sequence>
<dbReference type="AlphaFoldDB" id="A0A9W9VLP2"/>
<organism evidence="2 3">
    <name type="scientific">Penicillium concentricum</name>
    <dbReference type="NCBI Taxonomy" id="293559"/>
    <lineage>
        <taxon>Eukaryota</taxon>
        <taxon>Fungi</taxon>
        <taxon>Dikarya</taxon>
        <taxon>Ascomycota</taxon>
        <taxon>Pezizomycotina</taxon>
        <taxon>Eurotiomycetes</taxon>
        <taxon>Eurotiomycetidae</taxon>
        <taxon>Eurotiales</taxon>
        <taxon>Aspergillaceae</taxon>
        <taxon>Penicillium</taxon>
    </lineage>
</organism>
<comment type="caution">
    <text evidence="2">The sequence shown here is derived from an EMBL/GenBank/DDBJ whole genome shotgun (WGS) entry which is preliminary data.</text>
</comment>
<dbReference type="GeneID" id="81460064"/>
<keyword evidence="3" id="KW-1185">Reference proteome</keyword>
<dbReference type="OrthoDB" id="4440408at2759"/>
<dbReference type="EMBL" id="JAPZBT010000001">
    <property type="protein sequence ID" value="KAJ5385240.1"/>
    <property type="molecule type" value="Genomic_DNA"/>
</dbReference>
<reference evidence="2" key="1">
    <citation type="submission" date="2022-12" db="EMBL/GenBank/DDBJ databases">
        <authorList>
            <person name="Petersen C."/>
        </authorList>
    </citation>
    <scope>NUCLEOTIDE SEQUENCE</scope>
    <source>
        <strain evidence="2">IBT 3081</strain>
    </source>
</reference>
<feature type="compositionally biased region" description="Polar residues" evidence="1">
    <location>
        <begin position="164"/>
        <end position="176"/>
    </location>
</feature>
<protein>
    <submittedName>
        <fullName evidence="2">Uncharacterized protein</fullName>
    </submittedName>
</protein>
<evidence type="ECO:0000256" key="1">
    <source>
        <dbReference type="SAM" id="MobiDB-lite"/>
    </source>
</evidence>
<dbReference type="Proteomes" id="UP001147752">
    <property type="component" value="Unassembled WGS sequence"/>
</dbReference>
<evidence type="ECO:0000313" key="2">
    <source>
        <dbReference type="EMBL" id="KAJ5385240.1"/>
    </source>
</evidence>
<evidence type="ECO:0000313" key="3">
    <source>
        <dbReference type="Proteomes" id="UP001147752"/>
    </source>
</evidence>
<gene>
    <name evidence="2" type="ORF">N7517_003151</name>
</gene>
<name>A0A9W9VLP2_9EURO</name>
<feature type="compositionally biased region" description="Basic and acidic residues" evidence="1">
    <location>
        <begin position="152"/>
        <end position="163"/>
    </location>
</feature>
<feature type="region of interest" description="Disordered" evidence="1">
    <location>
        <begin position="149"/>
        <end position="176"/>
    </location>
</feature>
<accession>A0A9W9VLP2</accession>
<reference evidence="2" key="2">
    <citation type="journal article" date="2023" name="IMA Fungus">
        <title>Comparative genomic study of the Penicillium genus elucidates a diverse pangenome and 15 lateral gene transfer events.</title>
        <authorList>
            <person name="Petersen C."/>
            <person name="Sorensen T."/>
            <person name="Nielsen M.R."/>
            <person name="Sondergaard T.E."/>
            <person name="Sorensen J.L."/>
            <person name="Fitzpatrick D.A."/>
            <person name="Frisvad J.C."/>
            <person name="Nielsen K.L."/>
        </authorList>
    </citation>
    <scope>NUCLEOTIDE SEQUENCE</scope>
    <source>
        <strain evidence="2">IBT 3081</strain>
    </source>
</reference>
<proteinExistence type="predicted"/>
<dbReference type="RefSeq" id="XP_056585016.1">
    <property type="nucleotide sequence ID" value="XM_056720881.1"/>
</dbReference>